<feature type="domain" description="Ubiquitin-like" evidence="2">
    <location>
        <begin position="322"/>
        <end position="394"/>
    </location>
</feature>
<dbReference type="SMART" id="SM00213">
    <property type="entry name" value="UBQ"/>
    <property type="match status" value="1"/>
</dbReference>
<dbReference type="Gene3D" id="3.10.20.90">
    <property type="entry name" value="Phosphatidylinositol 3-kinase Catalytic Subunit, Chain A, domain 1"/>
    <property type="match status" value="1"/>
</dbReference>
<feature type="compositionally biased region" description="Basic and acidic residues" evidence="1">
    <location>
        <begin position="50"/>
        <end position="68"/>
    </location>
</feature>
<sequence length="396" mass="45041">MRSLFNKPEWASKTKEPQTDFYRRSGQTYHDIIAANEAAHRKVKASPETSEERKVEKDTNPKRLRSSEEPEDEDDEEDGKEEEEATNEDIIIADSAQPSEQIKGDGPNMQSSPQDQQNQPESPVSHKKKSPKLMRTSSSQAKSPTQPQLLPNHERPIHSSIPVDDEKKMKESPKHSPNADTRHQPSELSTPPMDDPIVQILITSEIPCTKSLIVHRKMSQGLKDVRVEWCRRQEIPTEAQNSVYLTWRRRRLFDVTTCKSLGIKPEAVTTDMEDDQGAEKGHLQIHMVACTENTDLLGRSSMSGSPSLPVTEDQQDQQNQQMKLILRSAGYDDFKIKARPKTLVSKLISAFRDKHSIGTDQNMWLLFDGDRLDPDTCLRDNDVDDLDMLEVQIKPQ</sequence>
<feature type="compositionally biased region" description="Basic and acidic residues" evidence="1">
    <location>
        <begin position="10"/>
        <end position="23"/>
    </location>
</feature>
<keyword evidence="4" id="KW-1185">Reference proteome</keyword>
<comment type="caution">
    <text evidence="3">The sequence shown here is derived from an EMBL/GenBank/DDBJ whole genome shotgun (WGS) entry which is preliminary data.</text>
</comment>
<dbReference type="InterPro" id="IPR029071">
    <property type="entry name" value="Ubiquitin-like_domsf"/>
</dbReference>
<name>A0A1V6SJY1_9EURO</name>
<dbReference type="SUPFAM" id="SSF54236">
    <property type="entry name" value="Ubiquitin-like"/>
    <property type="match status" value="1"/>
</dbReference>
<accession>A0A1V6SJY1</accession>
<evidence type="ECO:0000313" key="4">
    <source>
        <dbReference type="Proteomes" id="UP000191285"/>
    </source>
</evidence>
<feature type="compositionally biased region" description="Basic and acidic residues" evidence="1">
    <location>
        <begin position="164"/>
        <end position="174"/>
    </location>
</feature>
<evidence type="ECO:0000256" key="1">
    <source>
        <dbReference type="SAM" id="MobiDB-lite"/>
    </source>
</evidence>
<evidence type="ECO:0000259" key="2">
    <source>
        <dbReference type="SMART" id="SM00213"/>
    </source>
</evidence>
<dbReference type="EMBL" id="MLKD01000037">
    <property type="protein sequence ID" value="OQE14246.1"/>
    <property type="molecule type" value="Genomic_DNA"/>
</dbReference>
<dbReference type="AlphaFoldDB" id="A0A1V6SJY1"/>
<dbReference type="STRING" id="303698.A0A1V6SJY1"/>
<feature type="region of interest" description="Disordered" evidence="1">
    <location>
        <begin position="1"/>
        <end position="194"/>
    </location>
</feature>
<dbReference type="Proteomes" id="UP000191285">
    <property type="component" value="Unassembled WGS sequence"/>
</dbReference>
<dbReference type="OrthoDB" id="3365399at2759"/>
<proteinExistence type="predicted"/>
<feature type="compositionally biased region" description="Polar residues" evidence="1">
    <location>
        <begin position="135"/>
        <end position="149"/>
    </location>
</feature>
<dbReference type="Pfam" id="PF11976">
    <property type="entry name" value="Rad60-SLD"/>
    <property type="match status" value="1"/>
</dbReference>
<reference evidence="4" key="1">
    <citation type="journal article" date="2017" name="Nat. Microbiol.">
        <title>Global analysis of biosynthetic gene clusters reveals vast potential of secondary metabolite production in Penicillium species.</title>
        <authorList>
            <person name="Nielsen J.C."/>
            <person name="Grijseels S."/>
            <person name="Prigent S."/>
            <person name="Ji B."/>
            <person name="Dainat J."/>
            <person name="Nielsen K.F."/>
            <person name="Frisvad J.C."/>
            <person name="Workman M."/>
            <person name="Nielsen J."/>
        </authorList>
    </citation>
    <scope>NUCLEOTIDE SEQUENCE [LARGE SCALE GENOMIC DNA]</scope>
    <source>
        <strain evidence="4">IBT 24891</strain>
    </source>
</reference>
<feature type="compositionally biased region" description="Polar residues" evidence="1">
    <location>
        <begin position="108"/>
        <end position="122"/>
    </location>
</feature>
<evidence type="ECO:0000313" key="3">
    <source>
        <dbReference type="EMBL" id="OQE14246.1"/>
    </source>
</evidence>
<organism evidence="3 4">
    <name type="scientific">Penicillium steckii</name>
    <dbReference type="NCBI Taxonomy" id="303698"/>
    <lineage>
        <taxon>Eukaryota</taxon>
        <taxon>Fungi</taxon>
        <taxon>Dikarya</taxon>
        <taxon>Ascomycota</taxon>
        <taxon>Pezizomycotina</taxon>
        <taxon>Eurotiomycetes</taxon>
        <taxon>Eurotiomycetidae</taxon>
        <taxon>Eurotiales</taxon>
        <taxon>Aspergillaceae</taxon>
        <taxon>Penicillium</taxon>
    </lineage>
</organism>
<dbReference type="InterPro" id="IPR022617">
    <property type="entry name" value="Rad60/SUMO-like_dom"/>
</dbReference>
<dbReference type="InterPro" id="IPR000626">
    <property type="entry name" value="Ubiquitin-like_dom"/>
</dbReference>
<feature type="compositionally biased region" description="Acidic residues" evidence="1">
    <location>
        <begin position="69"/>
        <end position="87"/>
    </location>
</feature>
<protein>
    <recommendedName>
        <fullName evidence="2">Ubiquitin-like domain-containing protein</fullName>
    </recommendedName>
</protein>
<gene>
    <name evidence="3" type="ORF">PENSTE_c037G09912</name>
</gene>